<dbReference type="AlphaFoldDB" id="A0A0F8X182"/>
<dbReference type="Pfam" id="PF00742">
    <property type="entry name" value="Homoserine_dh"/>
    <property type="match status" value="1"/>
</dbReference>
<protein>
    <recommendedName>
        <fullName evidence="3">Homoserine dehydrogenase catalytic domain-containing protein</fullName>
    </recommendedName>
</protein>
<dbReference type="PANTHER" id="PTHR43070">
    <property type="match status" value="1"/>
</dbReference>
<dbReference type="Gene3D" id="3.30.360.10">
    <property type="entry name" value="Dihydrodipicolinate Reductase, domain 2"/>
    <property type="match status" value="1"/>
</dbReference>
<evidence type="ECO:0000256" key="1">
    <source>
        <dbReference type="ARBA" id="ARBA00022857"/>
    </source>
</evidence>
<dbReference type="InterPro" id="IPR011147">
    <property type="entry name" value="Bifunc_Aspkin/hSer_DH"/>
</dbReference>
<evidence type="ECO:0000256" key="2">
    <source>
        <dbReference type="ARBA" id="ARBA00023002"/>
    </source>
</evidence>
<feature type="domain" description="Homoserine dehydrogenase catalytic" evidence="3">
    <location>
        <begin position="1"/>
        <end position="55"/>
    </location>
</feature>
<gene>
    <name evidence="4" type="ORF">LCGC14_3083390</name>
</gene>
<reference evidence="4" key="1">
    <citation type="journal article" date="2015" name="Nature">
        <title>Complex archaea that bridge the gap between prokaryotes and eukaryotes.</title>
        <authorList>
            <person name="Spang A."/>
            <person name="Saw J.H."/>
            <person name="Jorgensen S.L."/>
            <person name="Zaremba-Niedzwiedzka K."/>
            <person name="Martijn J."/>
            <person name="Lind A.E."/>
            <person name="van Eijk R."/>
            <person name="Schleper C."/>
            <person name="Guy L."/>
            <person name="Ettema T.J."/>
        </authorList>
    </citation>
    <scope>NUCLEOTIDE SEQUENCE</scope>
</reference>
<dbReference type="InterPro" id="IPR001342">
    <property type="entry name" value="HDH_cat"/>
</dbReference>
<dbReference type="GO" id="GO:0009067">
    <property type="term" value="P:aspartate family amino acid biosynthetic process"/>
    <property type="evidence" value="ECO:0007669"/>
    <property type="project" value="InterPro"/>
</dbReference>
<dbReference type="EMBL" id="LAZR01065930">
    <property type="protein sequence ID" value="KKK54570.1"/>
    <property type="molecule type" value="Genomic_DNA"/>
</dbReference>
<organism evidence="4">
    <name type="scientific">marine sediment metagenome</name>
    <dbReference type="NCBI Taxonomy" id="412755"/>
    <lineage>
        <taxon>unclassified sequences</taxon>
        <taxon>metagenomes</taxon>
        <taxon>ecological metagenomes</taxon>
    </lineage>
</organism>
<feature type="non-terminal residue" evidence="4">
    <location>
        <position position="1"/>
    </location>
</feature>
<dbReference type="SUPFAM" id="SSF55347">
    <property type="entry name" value="Glyceraldehyde-3-phosphate dehydrogenase-like, C-terminal domain"/>
    <property type="match status" value="1"/>
</dbReference>
<dbReference type="GO" id="GO:0004412">
    <property type="term" value="F:homoserine dehydrogenase activity"/>
    <property type="evidence" value="ECO:0007669"/>
    <property type="project" value="InterPro"/>
</dbReference>
<sequence length="60" mass="6486">VQLAAVGMDHPLFPLEGSNNIIMITTERYREHPMIIKGYGAGAEVTAAGMFADVIRIANI</sequence>
<name>A0A0F8X182_9ZZZZ</name>
<evidence type="ECO:0000259" key="3">
    <source>
        <dbReference type="Pfam" id="PF00742"/>
    </source>
</evidence>
<dbReference type="PANTHER" id="PTHR43070:SF3">
    <property type="entry name" value="HOMOSERINE DEHYDROGENASE"/>
    <property type="match status" value="1"/>
</dbReference>
<comment type="caution">
    <text evidence="4">The sequence shown here is derived from an EMBL/GenBank/DDBJ whole genome shotgun (WGS) entry which is preliminary data.</text>
</comment>
<keyword evidence="2" id="KW-0560">Oxidoreductase</keyword>
<keyword evidence="1" id="KW-0521">NADP</keyword>
<proteinExistence type="predicted"/>
<evidence type="ECO:0000313" key="4">
    <source>
        <dbReference type="EMBL" id="KKK54570.1"/>
    </source>
</evidence>
<accession>A0A0F8X182</accession>